<comment type="caution">
    <text evidence="3">The sequence shown here is derived from an EMBL/GenBank/DDBJ whole genome shotgun (WGS) entry which is preliminary data.</text>
</comment>
<gene>
    <name evidence="3" type="ORF">PSON_ATCC_30995.1.T0090057</name>
</gene>
<keyword evidence="1" id="KW-0677">Repeat</keyword>
<protein>
    <recommendedName>
        <fullName evidence="5">Armadillo-type fold</fullName>
    </recommendedName>
</protein>
<sequence>MSTDQSSNSSIQKGKSLSSIDTTRSKQTQELGIHQLLQNAFQDMDDENTDMKTLLPISILLEEMKSDHSSTRTYCLQNLSTIALVLGPARAKGLLGGFISNLLKDQEKAVEDVPEELQVMLTLLESMPKLINLIGGPENSLILLKPLLETIGDRTKDETKTMYIKIMRDIGKRLVKQQHLFEECVTQRIIEAKDGDLDEQCAAVTLIANLYNLVSEQVLQEWMEYFKNLMLSNEQNVRKRVVLSIKEFAQWASNPEEQKFCIELADNVFTNGKDFKSNLFYSVPSLIKFQGYHEYLNKLFKMDNINAYNCFLEICIESLQVLQNTADSKLFIENFIKLFSKTELELKQKLSIYCGKLVVFIKESKTIYKGHLGQIQQYMTLLEQEKNFMIKQNLVESVILILNQATDRRIYYQQEEIQYFLRFLMNQLMSGDTDLKFKFVSKQKSFNIVLQFISDNAFQQAESQQIVKNLLQVIINIEQCKNWRMRQQCLISLQMFLTNLQQFQLFKTFQSDDLEIQLIKRLLQDRISAVREEASKTLFQLFRQLRENNLIEKGKRVIDQLSELLKHANYLVRVNFVLGLGNAFFLGEYTYNVLRQLKNEVPNVKLALLEILLNNKKCKQLDLIPINDSDQDVRDVAQIIYLQFK</sequence>
<evidence type="ECO:0000313" key="3">
    <source>
        <dbReference type="EMBL" id="CAD8055082.1"/>
    </source>
</evidence>
<evidence type="ECO:0000256" key="2">
    <source>
        <dbReference type="SAM" id="MobiDB-lite"/>
    </source>
</evidence>
<dbReference type="InterPro" id="IPR051023">
    <property type="entry name" value="PP2A_Regulatory_Subunit_A"/>
</dbReference>
<accession>A0A8S1KPN9</accession>
<keyword evidence="4" id="KW-1185">Reference proteome</keyword>
<evidence type="ECO:0000256" key="1">
    <source>
        <dbReference type="ARBA" id="ARBA00022737"/>
    </source>
</evidence>
<organism evidence="3 4">
    <name type="scientific">Paramecium sonneborni</name>
    <dbReference type="NCBI Taxonomy" id="65129"/>
    <lineage>
        <taxon>Eukaryota</taxon>
        <taxon>Sar</taxon>
        <taxon>Alveolata</taxon>
        <taxon>Ciliophora</taxon>
        <taxon>Intramacronucleata</taxon>
        <taxon>Oligohymenophorea</taxon>
        <taxon>Peniculida</taxon>
        <taxon>Parameciidae</taxon>
        <taxon>Paramecium</taxon>
    </lineage>
</organism>
<dbReference type="GO" id="GO:0005829">
    <property type="term" value="C:cytosol"/>
    <property type="evidence" value="ECO:0007669"/>
    <property type="project" value="TreeGrafter"/>
</dbReference>
<evidence type="ECO:0008006" key="5">
    <source>
        <dbReference type="Google" id="ProtNLM"/>
    </source>
</evidence>
<dbReference type="OrthoDB" id="286916at2759"/>
<name>A0A8S1KPN9_9CILI</name>
<dbReference type="PANTHER" id="PTHR10648">
    <property type="entry name" value="SERINE/THREONINE-PROTEIN PHOSPHATASE PP2A 65 KDA REGULATORY SUBUNIT"/>
    <property type="match status" value="1"/>
</dbReference>
<dbReference type="GO" id="GO:0005634">
    <property type="term" value="C:nucleus"/>
    <property type="evidence" value="ECO:0007669"/>
    <property type="project" value="TreeGrafter"/>
</dbReference>
<dbReference type="PANTHER" id="PTHR10648:SF4">
    <property type="entry name" value="PROTEIN PHOSPHATASE 2 (FORMERLY 2A), REGULATORY SUBUNIT A, BETA ISOFORM-RELATED"/>
    <property type="match status" value="1"/>
</dbReference>
<dbReference type="AlphaFoldDB" id="A0A8S1KPN9"/>
<dbReference type="GO" id="GO:0019888">
    <property type="term" value="F:protein phosphatase regulator activity"/>
    <property type="evidence" value="ECO:0007669"/>
    <property type="project" value="TreeGrafter"/>
</dbReference>
<feature type="region of interest" description="Disordered" evidence="2">
    <location>
        <begin position="1"/>
        <end position="24"/>
    </location>
</feature>
<dbReference type="EMBL" id="CAJJDN010000009">
    <property type="protein sequence ID" value="CAD8055082.1"/>
    <property type="molecule type" value="Genomic_DNA"/>
</dbReference>
<reference evidence="3" key="1">
    <citation type="submission" date="2021-01" db="EMBL/GenBank/DDBJ databases">
        <authorList>
            <consortium name="Genoscope - CEA"/>
            <person name="William W."/>
        </authorList>
    </citation>
    <scope>NUCLEOTIDE SEQUENCE</scope>
</reference>
<proteinExistence type="predicted"/>
<dbReference type="GO" id="GO:0000159">
    <property type="term" value="C:protein phosphatase type 2A complex"/>
    <property type="evidence" value="ECO:0007669"/>
    <property type="project" value="TreeGrafter"/>
</dbReference>
<dbReference type="Proteomes" id="UP000692954">
    <property type="component" value="Unassembled WGS sequence"/>
</dbReference>
<evidence type="ECO:0000313" key="4">
    <source>
        <dbReference type="Proteomes" id="UP000692954"/>
    </source>
</evidence>